<dbReference type="PROSITE" id="PS51354">
    <property type="entry name" value="GLUTAREDOXIN_2"/>
    <property type="match status" value="1"/>
</dbReference>
<name>A0ABN9QJ09_9DINO</name>
<dbReference type="SUPFAM" id="SSF52833">
    <property type="entry name" value="Thioredoxin-like"/>
    <property type="match status" value="2"/>
</dbReference>
<dbReference type="PANTHER" id="PTHR45694:SF5">
    <property type="entry name" value="GLUTAREDOXIN 2"/>
    <property type="match status" value="1"/>
</dbReference>
<evidence type="ECO:0000313" key="3">
    <source>
        <dbReference type="EMBL" id="CAK0805178.1"/>
    </source>
</evidence>
<keyword evidence="4" id="KW-1185">Reference proteome</keyword>
<feature type="region of interest" description="Disordered" evidence="1">
    <location>
        <begin position="19"/>
        <end position="78"/>
    </location>
</feature>
<dbReference type="InterPro" id="IPR011767">
    <property type="entry name" value="GLR_AS"/>
</dbReference>
<evidence type="ECO:0000313" key="4">
    <source>
        <dbReference type="Proteomes" id="UP001189429"/>
    </source>
</evidence>
<sequence>MKAPLLHSTSTFRTFCAAGAVAARPRRQPRSPWRSRRPPLRPRRQPPPSGGCEARWRSRVPGAPWPRRRRPLRPAAAPRARHPALAAACLVAAATGRAAFLRLPAAPLRPCRRAMAAGAAALLAGELLAGCGGACVAAAAVQLEMPGGSNDCPDCTISGAPGLASVGAGPEAERGWGDRVSRLVSQNRVMVFSKSWCPYCARAKGALAEESWAENRSVSTVSWAGPPVRDPERFVADPPRGTYPCDRVSTGSRPGIWTARAWTWVRSPVVKEGVQFEALELDRLPPGEMAAAQRALAQLTGASTVPRVFVGGRCIGGGDDTVRMQKSGELARLLDEVRQRARGSTVDGTVRAKAAA</sequence>
<evidence type="ECO:0000256" key="1">
    <source>
        <dbReference type="SAM" id="MobiDB-lite"/>
    </source>
</evidence>
<dbReference type="PANTHER" id="PTHR45694">
    <property type="entry name" value="GLUTAREDOXIN 2"/>
    <property type="match status" value="1"/>
</dbReference>
<proteinExistence type="predicted"/>
<dbReference type="InterPro" id="IPR002109">
    <property type="entry name" value="Glutaredoxin"/>
</dbReference>
<comment type="caution">
    <text evidence="3">The sequence shown here is derived from an EMBL/GenBank/DDBJ whole genome shotgun (WGS) entry which is preliminary data.</text>
</comment>
<reference evidence="3" key="1">
    <citation type="submission" date="2023-10" db="EMBL/GenBank/DDBJ databases">
        <authorList>
            <person name="Chen Y."/>
            <person name="Shah S."/>
            <person name="Dougan E. K."/>
            <person name="Thang M."/>
            <person name="Chan C."/>
        </authorList>
    </citation>
    <scope>NUCLEOTIDE SEQUENCE [LARGE SCALE GENOMIC DNA]</scope>
</reference>
<protein>
    <recommendedName>
        <fullName evidence="2">Glutaredoxin domain-containing protein</fullName>
    </recommendedName>
</protein>
<dbReference type="Pfam" id="PF00462">
    <property type="entry name" value="Glutaredoxin"/>
    <property type="match status" value="1"/>
</dbReference>
<dbReference type="Proteomes" id="UP001189429">
    <property type="component" value="Unassembled WGS sequence"/>
</dbReference>
<dbReference type="Gene3D" id="3.40.30.10">
    <property type="entry name" value="Glutaredoxin"/>
    <property type="match status" value="2"/>
</dbReference>
<gene>
    <name evidence="3" type="ORF">PCOR1329_LOCUS11777</name>
</gene>
<feature type="compositionally biased region" description="Basic residues" evidence="1">
    <location>
        <begin position="24"/>
        <end position="44"/>
    </location>
</feature>
<dbReference type="InterPro" id="IPR036249">
    <property type="entry name" value="Thioredoxin-like_sf"/>
</dbReference>
<feature type="domain" description="Glutaredoxin" evidence="2">
    <location>
        <begin position="272"/>
        <end position="315"/>
    </location>
</feature>
<organism evidence="3 4">
    <name type="scientific">Prorocentrum cordatum</name>
    <dbReference type="NCBI Taxonomy" id="2364126"/>
    <lineage>
        <taxon>Eukaryota</taxon>
        <taxon>Sar</taxon>
        <taxon>Alveolata</taxon>
        <taxon>Dinophyceae</taxon>
        <taxon>Prorocentrales</taxon>
        <taxon>Prorocentraceae</taxon>
        <taxon>Prorocentrum</taxon>
    </lineage>
</organism>
<dbReference type="PROSITE" id="PS00195">
    <property type="entry name" value="GLUTAREDOXIN_1"/>
    <property type="match status" value="1"/>
</dbReference>
<accession>A0ABN9QJ09</accession>
<dbReference type="EMBL" id="CAUYUJ010003402">
    <property type="protein sequence ID" value="CAK0805178.1"/>
    <property type="molecule type" value="Genomic_DNA"/>
</dbReference>
<evidence type="ECO:0000259" key="2">
    <source>
        <dbReference type="Pfam" id="PF00462"/>
    </source>
</evidence>